<organism evidence="7 8">
    <name type="scientific">Posidoniimonas polymericola</name>
    <dbReference type="NCBI Taxonomy" id="2528002"/>
    <lineage>
        <taxon>Bacteria</taxon>
        <taxon>Pseudomonadati</taxon>
        <taxon>Planctomycetota</taxon>
        <taxon>Planctomycetia</taxon>
        <taxon>Pirellulales</taxon>
        <taxon>Lacipirellulaceae</taxon>
        <taxon>Posidoniimonas</taxon>
    </lineage>
</organism>
<feature type="chain" id="PRO_5022710739" description="Peptidase M10 metallopeptidase domain-containing protein" evidence="5">
    <location>
        <begin position="30"/>
        <end position="388"/>
    </location>
</feature>
<dbReference type="Gene3D" id="3.40.390.10">
    <property type="entry name" value="Collagenase (Catalytic Domain)"/>
    <property type="match status" value="1"/>
</dbReference>
<evidence type="ECO:0000313" key="8">
    <source>
        <dbReference type="Proteomes" id="UP000318478"/>
    </source>
</evidence>
<dbReference type="EMBL" id="SJPO01000011">
    <property type="protein sequence ID" value="TWT72821.1"/>
    <property type="molecule type" value="Genomic_DNA"/>
</dbReference>
<dbReference type="InterPro" id="IPR001818">
    <property type="entry name" value="Pept_M10_metallopeptidase"/>
</dbReference>
<evidence type="ECO:0000256" key="1">
    <source>
        <dbReference type="ARBA" id="ARBA00022670"/>
    </source>
</evidence>
<dbReference type="SUPFAM" id="SSF55486">
    <property type="entry name" value="Metalloproteases ('zincins'), catalytic domain"/>
    <property type="match status" value="1"/>
</dbReference>
<keyword evidence="1" id="KW-0645">Protease</keyword>
<keyword evidence="2" id="KW-0479">Metal-binding</keyword>
<dbReference type="AlphaFoldDB" id="A0A5C5YEC7"/>
<dbReference type="InterPro" id="IPR024079">
    <property type="entry name" value="MetalloPept_cat_dom_sf"/>
</dbReference>
<feature type="domain" description="Peptidase M10 metallopeptidase" evidence="6">
    <location>
        <begin position="182"/>
        <end position="230"/>
    </location>
</feature>
<gene>
    <name evidence="7" type="ORF">Pla123a_41210</name>
</gene>
<evidence type="ECO:0000256" key="5">
    <source>
        <dbReference type="SAM" id="SignalP"/>
    </source>
</evidence>
<keyword evidence="3" id="KW-0378">Hydrolase</keyword>
<dbReference type="Pfam" id="PF00413">
    <property type="entry name" value="Peptidase_M10"/>
    <property type="match status" value="1"/>
</dbReference>
<dbReference type="GO" id="GO:0004222">
    <property type="term" value="F:metalloendopeptidase activity"/>
    <property type="evidence" value="ECO:0007669"/>
    <property type="project" value="InterPro"/>
</dbReference>
<dbReference type="PROSITE" id="PS51257">
    <property type="entry name" value="PROKAR_LIPOPROTEIN"/>
    <property type="match status" value="1"/>
</dbReference>
<evidence type="ECO:0000256" key="4">
    <source>
        <dbReference type="ARBA" id="ARBA00022833"/>
    </source>
</evidence>
<protein>
    <recommendedName>
        <fullName evidence="6">Peptidase M10 metallopeptidase domain-containing protein</fullName>
    </recommendedName>
</protein>
<proteinExistence type="predicted"/>
<dbReference type="GO" id="GO:0008270">
    <property type="term" value="F:zinc ion binding"/>
    <property type="evidence" value="ECO:0007669"/>
    <property type="project" value="InterPro"/>
</dbReference>
<evidence type="ECO:0000259" key="6">
    <source>
        <dbReference type="Pfam" id="PF00413"/>
    </source>
</evidence>
<accession>A0A5C5YEC7</accession>
<sequence precursor="true">MMRPRPAGPSLLAILTAAVLAHLAVACQAANLRIDYSQDGSGFFSASTSQGQQARAALNAAADYYSGILTDSLAPVSVPARFYGGGGGTGDIFLEFADPNDPTNQNAAVKLDQFTIAQNEYVVFAGGAPLSGSTGKQIASAGLGWSNYQYSLLPADIATFVQSYDDFVSSYKSRGQASGFAHWGGTISFDNDGTTDWHLDLNSAPSTGESDLYSVALHELGHVLGFGGSSLSNLGLVNAAGNFVGAAAVEAFGAPVPMQSGGGHWAEGTMSVAIDTGATQETLYDPSFNGSVRKELTMLDAAGLSDLGWSVGLPALVAGDFNGDLRTNAADYTVWREGLRSPYPASDYKVWAENYGQAGPSLAPTAAPSPGGGALLLSLATAALLRRS</sequence>
<keyword evidence="8" id="KW-1185">Reference proteome</keyword>
<name>A0A5C5YEC7_9BACT</name>
<dbReference type="GO" id="GO:0006508">
    <property type="term" value="P:proteolysis"/>
    <property type="evidence" value="ECO:0007669"/>
    <property type="project" value="UniProtKB-KW"/>
</dbReference>
<feature type="signal peptide" evidence="5">
    <location>
        <begin position="1"/>
        <end position="29"/>
    </location>
</feature>
<evidence type="ECO:0000256" key="3">
    <source>
        <dbReference type="ARBA" id="ARBA00022801"/>
    </source>
</evidence>
<keyword evidence="5" id="KW-0732">Signal</keyword>
<reference evidence="7 8" key="1">
    <citation type="submission" date="2019-02" db="EMBL/GenBank/DDBJ databases">
        <title>Deep-cultivation of Planctomycetes and their phenomic and genomic characterization uncovers novel biology.</title>
        <authorList>
            <person name="Wiegand S."/>
            <person name="Jogler M."/>
            <person name="Boedeker C."/>
            <person name="Pinto D."/>
            <person name="Vollmers J."/>
            <person name="Rivas-Marin E."/>
            <person name="Kohn T."/>
            <person name="Peeters S.H."/>
            <person name="Heuer A."/>
            <person name="Rast P."/>
            <person name="Oberbeckmann S."/>
            <person name="Bunk B."/>
            <person name="Jeske O."/>
            <person name="Meyerdierks A."/>
            <person name="Storesund J.E."/>
            <person name="Kallscheuer N."/>
            <person name="Luecker S."/>
            <person name="Lage O.M."/>
            <person name="Pohl T."/>
            <person name="Merkel B.J."/>
            <person name="Hornburger P."/>
            <person name="Mueller R.-W."/>
            <person name="Bruemmer F."/>
            <person name="Labrenz M."/>
            <person name="Spormann A.M."/>
            <person name="Op Den Camp H."/>
            <person name="Overmann J."/>
            <person name="Amann R."/>
            <person name="Jetten M.S.M."/>
            <person name="Mascher T."/>
            <person name="Medema M.H."/>
            <person name="Devos D.P."/>
            <person name="Kaster A.-K."/>
            <person name="Ovreas L."/>
            <person name="Rohde M."/>
            <person name="Galperin M.Y."/>
            <person name="Jogler C."/>
        </authorList>
    </citation>
    <scope>NUCLEOTIDE SEQUENCE [LARGE SCALE GENOMIC DNA]</scope>
    <source>
        <strain evidence="7 8">Pla123a</strain>
    </source>
</reference>
<keyword evidence="4" id="KW-0862">Zinc</keyword>
<evidence type="ECO:0000313" key="7">
    <source>
        <dbReference type="EMBL" id="TWT72821.1"/>
    </source>
</evidence>
<comment type="caution">
    <text evidence="7">The sequence shown here is derived from an EMBL/GenBank/DDBJ whole genome shotgun (WGS) entry which is preliminary data.</text>
</comment>
<dbReference type="Proteomes" id="UP000318478">
    <property type="component" value="Unassembled WGS sequence"/>
</dbReference>
<dbReference type="GO" id="GO:0031012">
    <property type="term" value="C:extracellular matrix"/>
    <property type="evidence" value="ECO:0007669"/>
    <property type="project" value="InterPro"/>
</dbReference>
<evidence type="ECO:0000256" key="2">
    <source>
        <dbReference type="ARBA" id="ARBA00022723"/>
    </source>
</evidence>